<sequence>MKLPDDGMNFHIILSAYKSSVYLKAHVYPLLALTMPWPSIYLV</sequence>
<dbReference type="EMBL" id="GBRH01229398">
    <property type="protein sequence ID" value="JAD68497.1"/>
    <property type="molecule type" value="Transcribed_RNA"/>
</dbReference>
<proteinExistence type="predicted"/>
<protein>
    <submittedName>
        <fullName evidence="1">Uncharacterized protein</fullName>
    </submittedName>
</protein>
<reference evidence="1" key="1">
    <citation type="submission" date="2014-09" db="EMBL/GenBank/DDBJ databases">
        <authorList>
            <person name="Magalhaes I.L.F."/>
            <person name="Oliveira U."/>
            <person name="Santos F.R."/>
            <person name="Vidigal T.H.D.A."/>
            <person name="Brescovit A.D."/>
            <person name="Santos A.J."/>
        </authorList>
    </citation>
    <scope>NUCLEOTIDE SEQUENCE</scope>
    <source>
        <tissue evidence="1">Shoot tissue taken approximately 20 cm above the soil surface</tissue>
    </source>
</reference>
<reference evidence="1" key="2">
    <citation type="journal article" date="2015" name="Data Brief">
        <title>Shoot transcriptome of the giant reed, Arundo donax.</title>
        <authorList>
            <person name="Barrero R.A."/>
            <person name="Guerrero F.D."/>
            <person name="Moolhuijzen P."/>
            <person name="Goolsby J.A."/>
            <person name="Tidwell J."/>
            <person name="Bellgard S.E."/>
            <person name="Bellgard M.I."/>
        </authorList>
    </citation>
    <scope>NUCLEOTIDE SEQUENCE</scope>
    <source>
        <tissue evidence="1">Shoot tissue taken approximately 20 cm above the soil surface</tissue>
    </source>
</reference>
<accession>A0A0A9CAG8</accession>
<name>A0A0A9CAG8_ARUDO</name>
<dbReference type="AlphaFoldDB" id="A0A0A9CAG8"/>
<organism evidence="1">
    <name type="scientific">Arundo donax</name>
    <name type="common">Giant reed</name>
    <name type="synonym">Donax arundinaceus</name>
    <dbReference type="NCBI Taxonomy" id="35708"/>
    <lineage>
        <taxon>Eukaryota</taxon>
        <taxon>Viridiplantae</taxon>
        <taxon>Streptophyta</taxon>
        <taxon>Embryophyta</taxon>
        <taxon>Tracheophyta</taxon>
        <taxon>Spermatophyta</taxon>
        <taxon>Magnoliopsida</taxon>
        <taxon>Liliopsida</taxon>
        <taxon>Poales</taxon>
        <taxon>Poaceae</taxon>
        <taxon>PACMAD clade</taxon>
        <taxon>Arundinoideae</taxon>
        <taxon>Arundineae</taxon>
        <taxon>Arundo</taxon>
    </lineage>
</organism>
<evidence type="ECO:0000313" key="1">
    <source>
        <dbReference type="EMBL" id="JAD68497.1"/>
    </source>
</evidence>